<keyword evidence="2" id="KW-1185">Reference proteome</keyword>
<name>A0A1S2YTW8_CICAR</name>
<reference evidence="2" key="1">
    <citation type="journal article" date="2013" name="Nat. Biotechnol.">
        <title>Draft genome sequence of chickpea (Cicer arietinum) provides a resource for trait improvement.</title>
        <authorList>
            <person name="Varshney R.K."/>
            <person name="Song C."/>
            <person name="Saxena R.K."/>
            <person name="Azam S."/>
            <person name="Yu S."/>
            <person name="Sharpe A.G."/>
            <person name="Cannon S."/>
            <person name="Baek J."/>
            <person name="Rosen B.D."/>
            <person name="Tar'an B."/>
            <person name="Millan T."/>
            <person name="Zhang X."/>
            <person name="Ramsay L.D."/>
            <person name="Iwata A."/>
            <person name="Wang Y."/>
            <person name="Nelson W."/>
            <person name="Farmer A.D."/>
            <person name="Gaur P.M."/>
            <person name="Soderlund C."/>
            <person name="Penmetsa R.V."/>
            <person name="Xu C."/>
            <person name="Bharti A.K."/>
            <person name="He W."/>
            <person name="Winter P."/>
            <person name="Zhao S."/>
            <person name="Hane J.K."/>
            <person name="Carrasquilla-Garcia N."/>
            <person name="Condie J.A."/>
            <person name="Upadhyaya H.D."/>
            <person name="Luo M.C."/>
            <person name="Thudi M."/>
            <person name="Gowda C.L."/>
            <person name="Singh N.P."/>
            <person name="Lichtenzveig J."/>
            <person name="Gali K.K."/>
            <person name="Rubio J."/>
            <person name="Nadarajan N."/>
            <person name="Dolezel J."/>
            <person name="Bansal K.C."/>
            <person name="Xu X."/>
            <person name="Edwards D."/>
            <person name="Zhang G."/>
            <person name="Kahl G."/>
            <person name="Gil J."/>
            <person name="Singh K.B."/>
            <person name="Datta S.K."/>
            <person name="Jackson S.A."/>
            <person name="Wang J."/>
            <person name="Cook D.R."/>
        </authorList>
    </citation>
    <scope>NUCLEOTIDE SEQUENCE [LARGE SCALE GENOMIC DNA]</scope>
    <source>
        <strain evidence="2">cv. CDC Frontier</strain>
    </source>
</reference>
<proteinExistence type="predicted"/>
<dbReference type="SUPFAM" id="SSF81383">
    <property type="entry name" value="F-box domain"/>
    <property type="match status" value="1"/>
</dbReference>
<dbReference type="RefSeq" id="XP_004509851.1">
    <property type="nucleotide sequence ID" value="XM_004509794.3"/>
</dbReference>
<dbReference type="GeneID" id="101498122"/>
<organism evidence="2 3">
    <name type="scientific">Cicer arietinum</name>
    <name type="common">Chickpea</name>
    <name type="synonym">Garbanzo</name>
    <dbReference type="NCBI Taxonomy" id="3827"/>
    <lineage>
        <taxon>Eukaryota</taxon>
        <taxon>Viridiplantae</taxon>
        <taxon>Streptophyta</taxon>
        <taxon>Embryophyta</taxon>
        <taxon>Tracheophyta</taxon>
        <taxon>Spermatophyta</taxon>
        <taxon>Magnoliopsida</taxon>
        <taxon>eudicotyledons</taxon>
        <taxon>Gunneridae</taxon>
        <taxon>Pentapetalae</taxon>
        <taxon>rosids</taxon>
        <taxon>fabids</taxon>
        <taxon>Fabales</taxon>
        <taxon>Fabaceae</taxon>
        <taxon>Papilionoideae</taxon>
        <taxon>50 kb inversion clade</taxon>
        <taxon>NPAAA clade</taxon>
        <taxon>Hologalegina</taxon>
        <taxon>IRL clade</taxon>
        <taxon>Cicereae</taxon>
        <taxon>Cicer</taxon>
    </lineage>
</organism>
<accession>A0A1S2YTW8</accession>
<dbReference type="Proteomes" id="UP000087171">
    <property type="component" value="Chromosome Ca7"/>
</dbReference>
<dbReference type="PANTHER" id="PTHR31672">
    <property type="entry name" value="BNACNNG10540D PROTEIN"/>
    <property type="match status" value="1"/>
</dbReference>
<evidence type="ECO:0000313" key="2">
    <source>
        <dbReference type="Proteomes" id="UP000087171"/>
    </source>
</evidence>
<protein>
    <submittedName>
        <fullName evidence="3">F-box protein At3g16210</fullName>
    </submittedName>
</protein>
<dbReference type="PaxDb" id="3827-XP_004509851.1"/>
<sequence>MASLDNKVSDNIPDDVAFSILSKLSLKSLKRFTCVRKSWAHLFENPHFMSMFCNNFISKYHSFYDDTCLLLKQTVPGHANHCSLYLLSGERFENKVKLDWPSPFQEDDTSIGILGSGINGTLCLYQDDTTVVLWNPTTEEFKVIPPSPIDSLPYFTTLVTLHGFGYDFVRDDYKVIRRAELLPHNAFDGDLLIVPMRDRHIWEMYSLRSDSWRKLNVDMPPCDTSDAGVEVYLNGVCHWWGETLDGPYLVSFNLHNEVFLTTPLPQDMYDSLDSEWVERHLVVLNMSIAIISNHAKKNSFHVSILGELGVKDSWTKLFVVGPLPHVEHPIGVGKKGDMFFRKKNDELVYLNLSTGMIGEIAVKGESSRCQIVIYKQNLLPIGGINH</sequence>
<reference evidence="3" key="2">
    <citation type="submission" date="2025-08" db="UniProtKB">
        <authorList>
            <consortium name="RefSeq"/>
        </authorList>
    </citation>
    <scope>IDENTIFICATION</scope>
    <source>
        <tissue evidence="3">Etiolated seedlings</tissue>
    </source>
</reference>
<dbReference type="STRING" id="3827.A0A1S2YTW8"/>
<dbReference type="Pfam" id="PF07734">
    <property type="entry name" value="FBA_1"/>
    <property type="match status" value="1"/>
</dbReference>
<dbReference type="InterPro" id="IPR050796">
    <property type="entry name" value="SCF_F-box_component"/>
</dbReference>
<dbReference type="PANTHER" id="PTHR31672:SF13">
    <property type="entry name" value="F-BOX PROTEIN CPR30-LIKE"/>
    <property type="match status" value="1"/>
</dbReference>
<dbReference type="NCBIfam" id="TIGR01640">
    <property type="entry name" value="F_box_assoc_1"/>
    <property type="match status" value="1"/>
</dbReference>
<evidence type="ECO:0000259" key="1">
    <source>
        <dbReference type="Pfam" id="PF07734"/>
    </source>
</evidence>
<feature type="domain" description="F-box associated beta-propeller type 1" evidence="1">
    <location>
        <begin position="122"/>
        <end position="353"/>
    </location>
</feature>
<dbReference type="KEGG" id="cam:101498122"/>
<dbReference type="InterPro" id="IPR036047">
    <property type="entry name" value="F-box-like_dom_sf"/>
</dbReference>
<gene>
    <name evidence="3" type="primary">LOC101498122</name>
</gene>
<dbReference type="OrthoDB" id="1929236at2759"/>
<dbReference type="InterPro" id="IPR017451">
    <property type="entry name" value="F-box-assoc_interact_dom"/>
</dbReference>
<evidence type="ECO:0000313" key="3">
    <source>
        <dbReference type="RefSeq" id="XP_004509851.1"/>
    </source>
</evidence>
<dbReference type="eggNOG" id="ENOG502SPAC">
    <property type="taxonomic scope" value="Eukaryota"/>
</dbReference>
<dbReference type="AlphaFoldDB" id="A0A1S2YTW8"/>
<dbReference type="Gene3D" id="1.20.1280.50">
    <property type="match status" value="1"/>
</dbReference>
<dbReference type="InterPro" id="IPR006527">
    <property type="entry name" value="F-box-assoc_dom_typ1"/>
</dbReference>